<reference evidence="2 4" key="2">
    <citation type="submission" date="2014-01" db="EMBL/GenBank/DDBJ databases">
        <title>Draft genome sequencing of Bacillus alcalophilus CGMCC 1.3604.</title>
        <authorList>
            <person name="Yang J."/>
            <person name="Diao L."/>
            <person name="Yang S."/>
        </authorList>
    </citation>
    <scope>NUCLEOTIDE SEQUENCE [LARGE SCALE GENOMIC DNA]</scope>
    <source>
        <strain evidence="2 4">CGMCC 1.3604</strain>
    </source>
</reference>
<reference evidence="1 3" key="1">
    <citation type="journal article" date="2014" name="Genome Announc.">
        <title>Draft Genome Sequence of Bacillus alcalophilus AV1934, a Classic Alkaliphile Isolated from Human Feces in 1934.</title>
        <authorList>
            <person name="Attie O."/>
            <person name="Jayaprakash A."/>
            <person name="Shah H."/>
            <person name="Paulsen I.T."/>
            <person name="Morino M."/>
            <person name="Takahashi Y."/>
            <person name="Narumi I."/>
            <person name="Sachidanandam R."/>
            <person name="Satoh K."/>
            <person name="Ito M."/>
            <person name="Krulwich T.A."/>
        </authorList>
    </citation>
    <scope>NUCLEOTIDE SEQUENCE [LARGE SCALE GENOMIC DNA]</scope>
    <source>
        <strain evidence="1 3">AV1934</strain>
    </source>
</reference>
<dbReference type="AlphaFoldDB" id="A0A094XAU9"/>
<protein>
    <recommendedName>
        <fullName evidence="5">YqzE family protein</fullName>
    </recommendedName>
</protein>
<dbReference type="InterPro" id="IPR025622">
    <property type="entry name" value="YqzE"/>
</dbReference>
<keyword evidence="3" id="KW-1185">Reference proteome</keyword>
<comment type="caution">
    <text evidence="1">The sequence shown here is derived from an EMBL/GenBank/DDBJ whole genome shotgun (WGS) entry which is preliminary data.</text>
</comment>
<dbReference type="STRING" id="1218173.BALCAV_0219540"/>
<accession>A0A094XAU9</accession>
<dbReference type="EMBL" id="ALPT02000094">
    <property type="protein sequence ID" value="KGA95905.1"/>
    <property type="molecule type" value="Genomic_DNA"/>
</dbReference>
<dbReference type="Proteomes" id="UP000297014">
    <property type="component" value="Unassembled WGS sequence"/>
</dbReference>
<evidence type="ECO:0000313" key="3">
    <source>
        <dbReference type="Proteomes" id="UP000002754"/>
    </source>
</evidence>
<dbReference type="RefSeq" id="WP_003322149.1">
    <property type="nucleotide sequence ID" value="NZ_ALPT02000094.1"/>
</dbReference>
<organism evidence="1 3">
    <name type="scientific">Alkalihalobacillus alcalophilus ATCC 27647 = CGMCC 1.3604</name>
    <dbReference type="NCBI Taxonomy" id="1218173"/>
    <lineage>
        <taxon>Bacteria</taxon>
        <taxon>Bacillati</taxon>
        <taxon>Bacillota</taxon>
        <taxon>Bacilli</taxon>
        <taxon>Bacillales</taxon>
        <taxon>Bacillaceae</taxon>
        <taxon>Alkalihalobacillus</taxon>
    </lineage>
</organism>
<dbReference type="OrthoDB" id="2691835at2"/>
<sequence>MSFNDYVKFVTEQLVKKIDEPRVKKELNTDSNDELVKQPLSNKAFGVIPLGISMFVHRKKNNS</sequence>
<dbReference type="Pfam" id="PF14038">
    <property type="entry name" value="YqzE"/>
    <property type="match status" value="1"/>
</dbReference>
<evidence type="ECO:0008006" key="5">
    <source>
        <dbReference type="Google" id="ProtNLM"/>
    </source>
</evidence>
<dbReference type="EMBL" id="JALP01000126">
    <property type="protein sequence ID" value="THG90664.1"/>
    <property type="molecule type" value="Genomic_DNA"/>
</dbReference>
<evidence type="ECO:0000313" key="1">
    <source>
        <dbReference type="EMBL" id="KGA95905.1"/>
    </source>
</evidence>
<evidence type="ECO:0000313" key="2">
    <source>
        <dbReference type="EMBL" id="THG90664.1"/>
    </source>
</evidence>
<name>A0A094XAU9_ALKAL</name>
<proteinExistence type="predicted"/>
<evidence type="ECO:0000313" key="4">
    <source>
        <dbReference type="Proteomes" id="UP000297014"/>
    </source>
</evidence>
<dbReference type="Proteomes" id="UP000002754">
    <property type="component" value="Unassembled WGS sequence"/>
</dbReference>
<gene>
    <name evidence="2" type="ORF">AJ85_09460</name>
    <name evidence="1" type="ORF">BALCAV_0219540</name>
</gene>